<evidence type="ECO:0000256" key="2">
    <source>
        <dbReference type="ARBA" id="ARBA00001585"/>
    </source>
</evidence>
<dbReference type="GO" id="GO:0030145">
    <property type="term" value="F:manganese ion binding"/>
    <property type="evidence" value="ECO:0007669"/>
    <property type="project" value="InterPro"/>
</dbReference>
<dbReference type="PRINTS" id="PR00481">
    <property type="entry name" value="LAMNOPPTDASE"/>
</dbReference>
<dbReference type="HAMAP" id="MF_00181">
    <property type="entry name" value="Cytosol_peptidase_M17"/>
    <property type="match status" value="1"/>
</dbReference>
<dbReference type="EC" id="3.4.13.23" evidence="11"/>
<evidence type="ECO:0000256" key="17">
    <source>
        <dbReference type="ARBA" id="ARBA00045966"/>
    </source>
</evidence>
<dbReference type="GO" id="GO:0005737">
    <property type="term" value="C:cytoplasm"/>
    <property type="evidence" value="ECO:0007669"/>
    <property type="project" value="InterPro"/>
</dbReference>
<evidence type="ECO:0000256" key="7">
    <source>
        <dbReference type="ARBA" id="ARBA00022438"/>
    </source>
</evidence>
<protein>
    <recommendedName>
        <fullName evidence="6">Cytosol aminopeptidase</fullName>
        <ecNumber evidence="4">3.4.11.1</ecNumber>
        <ecNumber evidence="5">3.4.11.5</ecNumber>
        <ecNumber evidence="11">3.4.13.23</ecNumber>
    </recommendedName>
    <alternativeName>
        <fullName evidence="14">Cysteinylglycine-S-conjugate dipeptidase</fullName>
    </alternativeName>
    <alternativeName>
        <fullName evidence="15">Leucine aminopeptidase 3</fullName>
    </alternativeName>
    <alternativeName>
        <fullName evidence="16">Leucyl aminopeptidase</fullName>
    </alternativeName>
    <alternativeName>
        <fullName evidence="13">Proline aminopeptidase</fullName>
    </alternativeName>
    <alternativeName>
        <fullName evidence="12">Prolyl aminopeptidase</fullName>
    </alternativeName>
</protein>
<organism evidence="21">
    <name type="scientific">Nilaparvata lugens</name>
    <name type="common">Brown planthopper</name>
    <dbReference type="NCBI Taxonomy" id="108931"/>
    <lineage>
        <taxon>Eukaryota</taxon>
        <taxon>Metazoa</taxon>
        <taxon>Ecdysozoa</taxon>
        <taxon>Arthropoda</taxon>
        <taxon>Hexapoda</taxon>
        <taxon>Insecta</taxon>
        <taxon>Pterygota</taxon>
        <taxon>Neoptera</taxon>
        <taxon>Paraneoptera</taxon>
        <taxon>Hemiptera</taxon>
        <taxon>Auchenorrhyncha</taxon>
        <taxon>Fulgoroidea</taxon>
        <taxon>Delphacidae</taxon>
        <taxon>Delphacinae</taxon>
        <taxon>Nilaparvata</taxon>
    </lineage>
</organism>
<keyword evidence="8" id="KW-0645">Protease</keyword>
<dbReference type="PANTHER" id="PTHR11963:SF23">
    <property type="entry name" value="CYTOSOL AMINOPEPTIDASE"/>
    <property type="match status" value="1"/>
</dbReference>
<evidence type="ECO:0000256" key="12">
    <source>
        <dbReference type="ARBA" id="ARBA00029605"/>
    </source>
</evidence>
<dbReference type="Gene3D" id="3.40.630.10">
    <property type="entry name" value="Zn peptidases"/>
    <property type="match status" value="1"/>
</dbReference>
<evidence type="ECO:0000256" key="18">
    <source>
        <dbReference type="ARBA" id="ARBA00047881"/>
    </source>
</evidence>
<dbReference type="InterPro" id="IPR008283">
    <property type="entry name" value="Peptidase_M17_N"/>
</dbReference>
<dbReference type="PANTHER" id="PTHR11963">
    <property type="entry name" value="LEUCINE AMINOPEPTIDASE-RELATED"/>
    <property type="match status" value="1"/>
</dbReference>
<dbReference type="GO" id="GO:0070006">
    <property type="term" value="F:metalloaminopeptidase activity"/>
    <property type="evidence" value="ECO:0007669"/>
    <property type="project" value="InterPro"/>
</dbReference>
<dbReference type="Pfam" id="PF00883">
    <property type="entry name" value="Peptidase_M17"/>
    <property type="match status" value="1"/>
</dbReference>
<dbReference type="GO" id="GO:0006508">
    <property type="term" value="P:proteolysis"/>
    <property type="evidence" value="ECO:0007669"/>
    <property type="project" value="UniProtKB-KW"/>
</dbReference>
<keyword evidence="9" id="KW-0378">Hydrolase</keyword>
<dbReference type="InterPro" id="IPR011356">
    <property type="entry name" value="Leucine_aapep/pepB"/>
</dbReference>
<dbReference type="OrthoDB" id="412814at2759"/>
<comment type="catalytic activity">
    <reaction evidence="10">
        <text>an S-substituted L-cysteinylglycine + H2O = an S-substituted L-cysteine + glycine</text>
        <dbReference type="Rhea" id="RHEA:60444"/>
        <dbReference type="ChEBI" id="CHEBI:15377"/>
        <dbReference type="ChEBI" id="CHEBI:57305"/>
        <dbReference type="ChEBI" id="CHEBI:58717"/>
        <dbReference type="ChEBI" id="CHEBI:143103"/>
        <dbReference type="EC" id="3.4.13.23"/>
    </reaction>
    <physiologicalReaction direction="left-to-right" evidence="10">
        <dbReference type="Rhea" id="RHEA:60445"/>
    </physiologicalReaction>
</comment>
<dbReference type="EMBL" id="KU932356">
    <property type="protein sequence ID" value="APA33992.1"/>
    <property type="molecule type" value="mRNA"/>
</dbReference>
<dbReference type="EC" id="3.4.11.5" evidence="5"/>
<evidence type="ECO:0000256" key="3">
    <source>
        <dbReference type="ARBA" id="ARBA00009528"/>
    </source>
</evidence>
<comment type="function">
    <text evidence="17">Cytosolic metallopeptidase that catalyzes the removal of unsubstituted N-terminal hydrophobic amino acids from various peptides. The presence of Zn(2+) ions is essential for the peptidase activity, and the association with other cofactors can modulate the substrate spectificity of the enzyme. For instance, in the presence of Mn(2+), it displays a specific Cys-Gly hydrolyzing activity of Cys-Gly-S-conjugates. Involved in the metabolism of glutathione and in the degradation of glutathione S-conjugates, which may play a role in the control of the cell redox status.</text>
</comment>
<evidence type="ECO:0000256" key="13">
    <source>
        <dbReference type="ARBA" id="ARBA00030930"/>
    </source>
</evidence>
<keyword evidence="7" id="KW-0031">Aminopeptidase</keyword>
<comment type="catalytic activity">
    <reaction evidence="19">
        <text>L-cysteinylglycine + H2O = L-cysteine + glycine</text>
        <dbReference type="Rhea" id="RHEA:28783"/>
        <dbReference type="ChEBI" id="CHEBI:15377"/>
        <dbReference type="ChEBI" id="CHEBI:35235"/>
        <dbReference type="ChEBI" id="CHEBI:57305"/>
        <dbReference type="ChEBI" id="CHEBI:61694"/>
    </reaction>
    <physiologicalReaction direction="left-to-right" evidence="19">
        <dbReference type="Rhea" id="RHEA:28784"/>
    </physiologicalReaction>
</comment>
<evidence type="ECO:0000256" key="1">
    <source>
        <dbReference type="ARBA" id="ARBA00000135"/>
    </source>
</evidence>
<comment type="catalytic activity">
    <reaction evidence="2">
        <text>Release of N-terminal proline from a peptide.</text>
        <dbReference type="EC" id="3.4.11.5"/>
    </reaction>
</comment>
<dbReference type="AlphaFoldDB" id="A0A1I9WLH2"/>
<evidence type="ECO:0000259" key="20">
    <source>
        <dbReference type="PROSITE" id="PS00631"/>
    </source>
</evidence>
<evidence type="ECO:0000256" key="6">
    <source>
        <dbReference type="ARBA" id="ARBA00014190"/>
    </source>
</evidence>
<evidence type="ECO:0000256" key="14">
    <source>
        <dbReference type="ARBA" id="ARBA00030997"/>
    </source>
</evidence>
<evidence type="ECO:0000256" key="5">
    <source>
        <dbReference type="ARBA" id="ARBA00012568"/>
    </source>
</evidence>
<dbReference type="InterPro" id="IPR043472">
    <property type="entry name" value="Macro_dom-like"/>
</dbReference>
<dbReference type="SUPFAM" id="SSF52949">
    <property type="entry name" value="Macro domain-like"/>
    <property type="match status" value="1"/>
</dbReference>
<comment type="catalytic activity">
    <reaction evidence="1">
        <text>Release of an N-terminal amino acid, Xaa-|-Yaa-, in which Xaa is preferably Leu, but may be other amino acids including Pro although not Arg or Lys, and Yaa may be Pro. Amino acid amides and methyl esters are also readily hydrolyzed, but rates on arylamides are exceedingly low.</text>
        <dbReference type="EC" id="3.4.11.1"/>
    </reaction>
</comment>
<comment type="catalytic activity">
    <reaction evidence="18">
        <text>S-benzyl-L-cysteinylglycine + H2O = S-benzyl-L-cysteine + glycine</text>
        <dbReference type="Rhea" id="RHEA:62568"/>
        <dbReference type="ChEBI" id="CHEBI:15377"/>
        <dbReference type="ChEBI" id="CHEBI:57305"/>
        <dbReference type="ChEBI" id="CHEBI:145802"/>
        <dbReference type="ChEBI" id="CHEBI:145803"/>
    </reaction>
    <physiologicalReaction direction="left-to-right" evidence="18">
        <dbReference type="Rhea" id="RHEA:62569"/>
    </physiologicalReaction>
</comment>
<reference evidence="21" key="1">
    <citation type="journal article" date="2016" name="BMC Genomics">
        <title>Seminal fluid protein genes of the brown planthopper, Nilaparvata lugens.</title>
        <authorList>
            <person name="Yu B."/>
            <person name="Li D.T."/>
            <person name="Lu J.B."/>
            <person name="Zhang W.X."/>
            <person name="Zhang C.X."/>
        </authorList>
    </citation>
    <scope>NUCLEOTIDE SEQUENCE</scope>
    <source>
        <strain evidence="21">NlSFP_unconfirmed_comp28428</strain>
    </source>
</reference>
<sequence length="503" mass="54081">MKSFGIRNFSAKSPPEKKGLLLGAYTGDKDGEIVFTKAAQGIDNECQGKLAQHIEVAGPGLKQGKCRVFYKLHQNHDIIAIVGLGKQNLTYNEMEDVDEKREAVRIAACNGCRTLQDVGVTHIYMENLGEPQCAAEGANLGLWLYQENRSPENQVFIPQVLPFEGPSEGWKKGEILAEAQNLARRLQDTPANLMTPTIFAENAAAILDEVGVVVVVHDKAWAEKKKMGSFLSVAAGSEEPPLFLEITYNGGKPSDKPIALVGKGITFDTGGISLKPAGSMADMRGDMGGAACIVGALTAIARLQLPVNIVALIPLTENMPSGKATKPGDVVTAMNGKTICVDNTDAEGRLVLADALLYAATFNPVLTVDLATLTGAIIVCLGSAASGVFTNSTPMWKVLHKAGTVTGDRVWRLPIYKDYTNLMTYYRSVDINNIGKDKVAGSCKAAAFLMEFAPKENWIHMDIAGVLGPSDYHPYLHKGMMGRPTRTLVEFVERLPGSEGFPS</sequence>
<evidence type="ECO:0000256" key="16">
    <source>
        <dbReference type="ARBA" id="ARBA00033172"/>
    </source>
</evidence>
<evidence type="ECO:0000256" key="9">
    <source>
        <dbReference type="ARBA" id="ARBA00022801"/>
    </source>
</evidence>
<evidence type="ECO:0000256" key="8">
    <source>
        <dbReference type="ARBA" id="ARBA00022670"/>
    </source>
</evidence>
<dbReference type="Pfam" id="PF02789">
    <property type="entry name" value="Peptidase_M17_N"/>
    <property type="match status" value="1"/>
</dbReference>
<evidence type="ECO:0000256" key="10">
    <source>
        <dbReference type="ARBA" id="ARBA00023511"/>
    </source>
</evidence>
<feature type="domain" description="Cytosol aminopeptidase" evidence="20">
    <location>
        <begin position="343"/>
        <end position="350"/>
    </location>
</feature>
<evidence type="ECO:0000313" key="21">
    <source>
        <dbReference type="EMBL" id="APA33992.1"/>
    </source>
</evidence>
<dbReference type="EC" id="3.4.11.1" evidence="4"/>
<evidence type="ECO:0000256" key="11">
    <source>
        <dbReference type="ARBA" id="ARBA00023625"/>
    </source>
</evidence>
<dbReference type="CDD" id="cd00433">
    <property type="entry name" value="Peptidase_M17"/>
    <property type="match status" value="1"/>
</dbReference>
<dbReference type="InterPro" id="IPR023042">
    <property type="entry name" value="Peptidase_M17_leu_NH2_pept"/>
</dbReference>
<accession>A0A1I9WLH2</accession>
<evidence type="ECO:0000256" key="4">
    <source>
        <dbReference type="ARBA" id="ARBA00012565"/>
    </source>
</evidence>
<evidence type="ECO:0000256" key="15">
    <source>
        <dbReference type="ARBA" id="ARBA00031564"/>
    </source>
</evidence>
<name>A0A1I9WLH2_NILLU</name>
<evidence type="ECO:0000256" key="19">
    <source>
        <dbReference type="ARBA" id="ARBA00049107"/>
    </source>
</evidence>
<comment type="similarity">
    <text evidence="3">Belongs to the peptidase M17 family.</text>
</comment>
<dbReference type="SUPFAM" id="SSF53187">
    <property type="entry name" value="Zn-dependent exopeptidases"/>
    <property type="match status" value="1"/>
</dbReference>
<proteinExistence type="evidence at transcript level"/>
<dbReference type="InterPro" id="IPR000819">
    <property type="entry name" value="Peptidase_M17_C"/>
</dbReference>
<dbReference type="Gene3D" id="3.40.220.10">
    <property type="entry name" value="Leucine Aminopeptidase, subunit E, domain 1"/>
    <property type="match status" value="1"/>
</dbReference>
<dbReference type="PROSITE" id="PS00631">
    <property type="entry name" value="CYTOSOL_AP"/>
    <property type="match status" value="1"/>
</dbReference>